<dbReference type="AlphaFoldDB" id="A0A3M0INH8"/>
<dbReference type="InterPro" id="IPR043502">
    <property type="entry name" value="DNA/RNA_pol_sf"/>
</dbReference>
<gene>
    <name evidence="4" type="ORF">DUI87_33639</name>
</gene>
<dbReference type="PANTHER" id="PTHR33064:SF29">
    <property type="entry name" value="PEPTIDASE A2 DOMAIN-CONTAINING PROTEIN-RELATED"/>
    <property type="match status" value="1"/>
</dbReference>
<feature type="domain" description="Reverse transcriptase" evidence="3">
    <location>
        <begin position="99"/>
        <end position="287"/>
    </location>
</feature>
<evidence type="ECO:0000313" key="5">
    <source>
        <dbReference type="Proteomes" id="UP000269221"/>
    </source>
</evidence>
<comment type="similarity">
    <text evidence="1">Belongs to the beta type-B retroviral polymerase family. HERV class-II K(HML-2) pol subfamily.</text>
</comment>
<keyword evidence="5" id="KW-1185">Reference proteome</keyword>
<evidence type="ECO:0000256" key="1">
    <source>
        <dbReference type="ARBA" id="ARBA00010879"/>
    </source>
</evidence>
<dbReference type="Pfam" id="PF00078">
    <property type="entry name" value="RVT_1"/>
    <property type="match status" value="1"/>
</dbReference>
<protein>
    <recommendedName>
        <fullName evidence="2">ribonuclease H</fullName>
        <ecNumber evidence="2">3.1.26.4</ecNumber>
    </recommendedName>
</protein>
<dbReference type="InterPro" id="IPR043128">
    <property type="entry name" value="Rev_trsase/Diguanyl_cyclase"/>
</dbReference>
<dbReference type="InterPro" id="IPR000477">
    <property type="entry name" value="RT_dom"/>
</dbReference>
<dbReference type="EMBL" id="QRBI01000265">
    <property type="protein sequence ID" value="RMB89942.1"/>
    <property type="molecule type" value="Genomic_DNA"/>
</dbReference>
<dbReference type="FunFam" id="3.30.70.270:FF:000020">
    <property type="entry name" value="Transposon Tf2-6 polyprotein-like Protein"/>
    <property type="match status" value="1"/>
</dbReference>
<dbReference type="InterPro" id="IPR051320">
    <property type="entry name" value="Viral_Replic_Matur_Polypro"/>
</dbReference>
<dbReference type="PROSITE" id="PS50878">
    <property type="entry name" value="RT_POL"/>
    <property type="match status" value="1"/>
</dbReference>
<sequence>MEQGTRCLRELAVLEIIFSEDERFPKSPDDVQCTSQMWLRFARLGPEMYSRYLATLQWRESEDKLKNNKYQSPQQQYTDGNTAPTETVIPIHEMIQKLESQGVVSKARSPFNSPIWPVRKSSGEWRLTVDYCALNEVTPPLSAAVPDMLELQYELESKAAKWYATIDIANAFFSIPLAAECRAQFAFTWKGVQYTWNRLPQGWKHSPTICHGLIQTALEKGEAPEHLQYIDDIIRSKVKGPAQEIQFLGVKWQDGRRQIPTEVINKIIAMSPPTSKKETQAFLGAIGFWRMHIPEYSQIVSPLYLVTRKKNDFHWGPEQQQAFAHIKQEIAHAVALGPVRTGPEALTGNGRLQYGAPHDELHKLLKDKVDQVKLQNLKPSS</sequence>
<dbReference type="OrthoDB" id="9401924at2759"/>
<organism evidence="4 5">
    <name type="scientific">Hirundo rustica rustica</name>
    <dbReference type="NCBI Taxonomy" id="333673"/>
    <lineage>
        <taxon>Eukaryota</taxon>
        <taxon>Metazoa</taxon>
        <taxon>Chordata</taxon>
        <taxon>Craniata</taxon>
        <taxon>Vertebrata</taxon>
        <taxon>Euteleostomi</taxon>
        <taxon>Archelosauria</taxon>
        <taxon>Archosauria</taxon>
        <taxon>Dinosauria</taxon>
        <taxon>Saurischia</taxon>
        <taxon>Theropoda</taxon>
        <taxon>Coelurosauria</taxon>
        <taxon>Aves</taxon>
        <taxon>Neognathae</taxon>
        <taxon>Neoaves</taxon>
        <taxon>Telluraves</taxon>
        <taxon>Australaves</taxon>
        <taxon>Passeriformes</taxon>
        <taxon>Sylvioidea</taxon>
        <taxon>Hirundinidae</taxon>
        <taxon>Hirundo</taxon>
    </lineage>
</organism>
<reference evidence="4 5" key="1">
    <citation type="submission" date="2018-07" db="EMBL/GenBank/DDBJ databases">
        <title>A high quality draft genome assembly of the barn swallow (H. rustica rustica).</title>
        <authorList>
            <person name="Formenti G."/>
            <person name="Chiara M."/>
            <person name="Poveda L."/>
            <person name="Francoijs K.-J."/>
            <person name="Bonisoli-Alquati A."/>
            <person name="Canova L."/>
            <person name="Gianfranceschi L."/>
            <person name="Horner D.S."/>
            <person name="Saino N."/>
        </authorList>
    </citation>
    <scope>NUCLEOTIDE SEQUENCE [LARGE SCALE GENOMIC DNA]</scope>
    <source>
        <strain evidence="4">Chelidonia</strain>
        <tissue evidence="4">Blood</tissue>
    </source>
</reference>
<proteinExistence type="inferred from homology"/>
<evidence type="ECO:0000256" key="2">
    <source>
        <dbReference type="ARBA" id="ARBA00012180"/>
    </source>
</evidence>
<comment type="caution">
    <text evidence="4">The sequence shown here is derived from an EMBL/GenBank/DDBJ whole genome shotgun (WGS) entry which is preliminary data.</text>
</comment>
<dbReference type="EC" id="3.1.26.4" evidence="2"/>
<name>A0A3M0INH8_HIRRU</name>
<dbReference type="PANTHER" id="PTHR33064">
    <property type="entry name" value="POL PROTEIN"/>
    <property type="match status" value="1"/>
</dbReference>
<dbReference type="Proteomes" id="UP000269221">
    <property type="component" value="Unassembled WGS sequence"/>
</dbReference>
<evidence type="ECO:0000313" key="4">
    <source>
        <dbReference type="EMBL" id="RMB89942.1"/>
    </source>
</evidence>
<dbReference type="Gene3D" id="3.10.10.10">
    <property type="entry name" value="HIV Type 1 Reverse Transcriptase, subunit A, domain 1"/>
    <property type="match status" value="1"/>
</dbReference>
<dbReference type="STRING" id="333673.A0A3M0INH8"/>
<dbReference type="Gene3D" id="3.30.70.270">
    <property type="match status" value="2"/>
</dbReference>
<accession>A0A3M0INH8</accession>
<dbReference type="GO" id="GO:0004523">
    <property type="term" value="F:RNA-DNA hybrid ribonuclease activity"/>
    <property type="evidence" value="ECO:0007669"/>
    <property type="project" value="UniProtKB-EC"/>
</dbReference>
<dbReference type="SUPFAM" id="SSF56672">
    <property type="entry name" value="DNA/RNA polymerases"/>
    <property type="match status" value="1"/>
</dbReference>
<evidence type="ECO:0000259" key="3">
    <source>
        <dbReference type="PROSITE" id="PS50878"/>
    </source>
</evidence>